<proteinExistence type="predicted"/>
<keyword evidence="2" id="KW-1185">Reference proteome</keyword>
<evidence type="ECO:0000313" key="2">
    <source>
        <dbReference type="Proteomes" id="UP001620262"/>
    </source>
</evidence>
<dbReference type="EMBL" id="JBJDOT010000035">
    <property type="protein sequence ID" value="MFK3866068.1"/>
    <property type="molecule type" value="Genomic_DNA"/>
</dbReference>
<accession>A0ABW8L207</accession>
<comment type="caution">
    <text evidence="1">The sequence shown here is derived from an EMBL/GenBank/DDBJ whole genome shotgun (WGS) entry which is preliminary data.</text>
</comment>
<dbReference type="RefSeq" id="WP_404676269.1">
    <property type="nucleotide sequence ID" value="NZ_JBJDOT010000035.1"/>
</dbReference>
<protein>
    <submittedName>
        <fullName evidence="1">IS66 family insertion sequence element accessory protein TnpA</fullName>
    </submittedName>
</protein>
<dbReference type="NCBIfam" id="NF047593">
    <property type="entry name" value="IS66_ISAeme5_TnpA"/>
    <property type="match status" value="1"/>
</dbReference>
<dbReference type="Proteomes" id="UP001620262">
    <property type="component" value="Unassembled WGS sequence"/>
</dbReference>
<evidence type="ECO:0000313" key="1">
    <source>
        <dbReference type="EMBL" id="MFK3866068.1"/>
    </source>
</evidence>
<name>A0ABW8L207_9GAMM</name>
<sequence>MRKMRSLEQWRNIIEEQQACYLTIAEFCQQHALSKTSFYAARSKLIAASGSFVRAKSH</sequence>
<gene>
    <name evidence="1" type="primary">tnpA</name>
    <name evidence="1" type="ORF">ACI2JU_19650</name>
</gene>
<reference evidence="1 2" key="1">
    <citation type="submission" date="2024-11" db="EMBL/GenBank/DDBJ databases">
        <title>The Natural Products Discovery Center: Release of the First 8490 Sequenced Strains for Exploring Actinobacteria Biosynthetic Diversity.</title>
        <authorList>
            <person name="Kalkreuter E."/>
            <person name="Kautsar S.A."/>
            <person name="Yang D."/>
            <person name="Bader C.D."/>
            <person name="Teijaro C.N."/>
            <person name="Fluegel L."/>
            <person name="Davis C.M."/>
            <person name="Simpson J.R."/>
            <person name="Lauterbach L."/>
            <person name="Steele A.D."/>
            <person name="Gui C."/>
            <person name="Meng S."/>
            <person name="Li G."/>
            <person name="Viehrig K."/>
            <person name="Ye F."/>
            <person name="Su P."/>
            <person name="Kiefer A.F."/>
            <person name="Nichols A."/>
            <person name="Cepeda A.J."/>
            <person name="Yan W."/>
            <person name="Fan B."/>
            <person name="Jiang Y."/>
            <person name="Adhikari A."/>
            <person name="Zheng C.-J."/>
            <person name="Schuster L."/>
            <person name="Cowan T.M."/>
            <person name="Smanski M.J."/>
            <person name="Chevrette M.G."/>
            <person name="De Carvalho L.P.S."/>
            <person name="Shen B."/>
        </authorList>
    </citation>
    <scope>NUCLEOTIDE SEQUENCE [LARGE SCALE GENOMIC DNA]</scope>
    <source>
        <strain evidence="1 2">NPDC078403</strain>
    </source>
</reference>
<organism evidence="1 2">
    <name type="scientific">Pseudoalteromonas rhizosphaerae</name>
    <dbReference type="NCBI Taxonomy" id="2518973"/>
    <lineage>
        <taxon>Bacteria</taxon>
        <taxon>Pseudomonadati</taxon>
        <taxon>Pseudomonadota</taxon>
        <taxon>Gammaproteobacteria</taxon>
        <taxon>Alteromonadales</taxon>
        <taxon>Pseudoalteromonadaceae</taxon>
        <taxon>Pseudoalteromonas</taxon>
    </lineage>
</organism>